<dbReference type="AlphaFoldDB" id="A0A8X8ZKH5"/>
<reference evidence="2" key="1">
    <citation type="submission" date="2018-01" db="EMBL/GenBank/DDBJ databases">
        <authorList>
            <person name="Mao J.F."/>
        </authorList>
    </citation>
    <scope>NUCLEOTIDE SEQUENCE</scope>
    <source>
        <strain evidence="2">Huo1</strain>
        <tissue evidence="2">Leaf</tissue>
    </source>
</reference>
<keyword evidence="3" id="KW-1185">Reference proteome</keyword>
<dbReference type="Pfam" id="PF25349">
    <property type="entry name" value="PH_PHS1"/>
    <property type="match status" value="1"/>
</dbReference>
<name>A0A8X8ZKH5_SALSN</name>
<dbReference type="InterPro" id="IPR057619">
    <property type="entry name" value="PH_PHS1"/>
</dbReference>
<gene>
    <name evidence="2" type="ORF">SASPL_130923</name>
</gene>
<evidence type="ECO:0000313" key="2">
    <source>
        <dbReference type="EMBL" id="KAG6407923.1"/>
    </source>
</evidence>
<organism evidence="2">
    <name type="scientific">Salvia splendens</name>
    <name type="common">Scarlet sage</name>
    <dbReference type="NCBI Taxonomy" id="180675"/>
    <lineage>
        <taxon>Eukaryota</taxon>
        <taxon>Viridiplantae</taxon>
        <taxon>Streptophyta</taxon>
        <taxon>Embryophyta</taxon>
        <taxon>Tracheophyta</taxon>
        <taxon>Spermatophyta</taxon>
        <taxon>Magnoliopsida</taxon>
        <taxon>eudicotyledons</taxon>
        <taxon>Gunneridae</taxon>
        <taxon>Pentapetalae</taxon>
        <taxon>asterids</taxon>
        <taxon>lamiids</taxon>
        <taxon>Lamiales</taxon>
        <taxon>Lamiaceae</taxon>
        <taxon>Nepetoideae</taxon>
        <taxon>Mentheae</taxon>
        <taxon>Salviinae</taxon>
        <taxon>Salvia</taxon>
        <taxon>Salvia subgen. Calosphace</taxon>
        <taxon>core Calosphace</taxon>
    </lineage>
</organism>
<dbReference type="EMBL" id="PNBA02000011">
    <property type="protein sequence ID" value="KAG6407923.1"/>
    <property type="molecule type" value="Genomic_DNA"/>
</dbReference>
<reference evidence="2" key="2">
    <citation type="submission" date="2020-08" db="EMBL/GenBank/DDBJ databases">
        <title>Plant Genome Project.</title>
        <authorList>
            <person name="Zhang R.-G."/>
        </authorList>
    </citation>
    <scope>NUCLEOTIDE SEQUENCE</scope>
    <source>
        <strain evidence="2">Huo1</strain>
        <tissue evidence="2">Leaf</tissue>
    </source>
</reference>
<sequence>MLVVFPQNPTINSIPFFFNFPSLLLPIQMTKRKITSSRKSKMAGSALAVSTTNKESEKPACDEWQIEYARFVNCSSSAFNSTHPSLVPVPKSRLRGAWISSSISASVKLIYERTSSGTDDAVLVLSLRSKTLEVHYISKMYFSWPQISCVLGVPARGSRAVFLSYKDGAGQASIGNFFIIKLEFCTSLQMQKFALRFSDICEAEKFMTVVKEILGNGSPPLLQCPELNSEISSQAEAISYATIPKSAGELLYTQSVDEAPKMEPAFPPGQSTQLMLTSSAFEATQDSKPLEGVKTEAVYPPSFAQLVNSCRPAVSKDSLPSSVVPFDASVTDHLGAATKTGSGDLSTQFVKYLEGTPFKELLATVEHVISQLGDDVVM</sequence>
<protein>
    <recommendedName>
        <fullName evidence="1">Poor homologous synapsis 1 PH domain-containing protein</fullName>
    </recommendedName>
</protein>
<accession>A0A8X8ZKH5</accession>
<evidence type="ECO:0000259" key="1">
    <source>
        <dbReference type="Pfam" id="PF25349"/>
    </source>
</evidence>
<dbReference type="Proteomes" id="UP000298416">
    <property type="component" value="Unassembled WGS sequence"/>
</dbReference>
<evidence type="ECO:0000313" key="3">
    <source>
        <dbReference type="Proteomes" id="UP000298416"/>
    </source>
</evidence>
<feature type="domain" description="Poor homologous synapsis 1 PH" evidence="1">
    <location>
        <begin position="62"/>
        <end position="217"/>
    </location>
</feature>
<comment type="caution">
    <text evidence="2">The sequence shown here is derived from an EMBL/GenBank/DDBJ whole genome shotgun (WGS) entry which is preliminary data.</text>
</comment>
<proteinExistence type="predicted"/>